<organism evidence="8 9">
    <name type="scientific">Arthrobacter ramosus</name>
    <dbReference type="NCBI Taxonomy" id="1672"/>
    <lineage>
        <taxon>Bacteria</taxon>
        <taxon>Bacillati</taxon>
        <taxon>Actinomycetota</taxon>
        <taxon>Actinomycetes</taxon>
        <taxon>Micrococcales</taxon>
        <taxon>Micrococcaceae</taxon>
        <taxon>Arthrobacter</taxon>
    </lineage>
</organism>
<dbReference type="InterPro" id="IPR036388">
    <property type="entry name" value="WH-like_DNA-bd_sf"/>
</dbReference>
<dbReference type="Gene3D" id="1.10.10.10">
    <property type="entry name" value="Winged helix-like DNA-binding domain superfamily/Winged helix DNA-binding domain"/>
    <property type="match status" value="1"/>
</dbReference>
<protein>
    <submittedName>
        <fullName evidence="8">RNA polymerase sigma factor</fullName>
    </submittedName>
</protein>
<dbReference type="InterPro" id="IPR039425">
    <property type="entry name" value="RNA_pol_sigma-70-like"/>
</dbReference>
<evidence type="ECO:0000256" key="4">
    <source>
        <dbReference type="ARBA" id="ARBA00023125"/>
    </source>
</evidence>
<evidence type="ECO:0000259" key="7">
    <source>
        <dbReference type="Pfam" id="PF08281"/>
    </source>
</evidence>
<evidence type="ECO:0000313" key="9">
    <source>
        <dbReference type="Proteomes" id="UP001589702"/>
    </source>
</evidence>
<dbReference type="Gene3D" id="1.10.1740.10">
    <property type="match status" value="1"/>
</dbReference>
<comment type="similarity">
    <text evidence="1">Belongs to the sigma-70 factor family. ECF subfamily.</text>
</comment>
<dbReference type="SUPFAM" id="SSF88946">
    <property type="entry name" value="Sigma2 domain of RNA polymerase sigma factors"/>
    <property type="match status" value="1"/>
</dbReference>
<evidence type="ECO:0000256" key="2">
    <source>
        <dbReference type="ARBA" id="ARBA00023015"/>
    </source>
</evidence>
<name>A0ABV5Y656_ARTRM</name>
<keyword evidence="9" id="KW-1185">Reference proteome</keyword>
<dbReference type="RefSeq" id="WP_234753748.1">
    <property type="nucleotide sequence ID" value="NZ_BAAAWN010000001.1"/>
</dbReference>
<evidence type="ECO:0000313" key="8">
    <source>
        <dbReference type="EMBL" id="MFB9822483.1"/>
    </source>
</evidence>
<feature type="domain" description="RNA polymerase sigma factor 70 region 4 type 2" evidence="7">
    <location>
        <begin position="102"/>
        <end position="151"/>
    </location>
</feature>
<dbReference type="InterPro" id="IPR013325">
    <property type="entry name" value="RNA_pol_sigma_r2"/>
</dbReference>
<keyword evidence="3" id="KW-0731">Sigma factor</keyword>
<dbReference type="InterPro" id="IPR013324">
    <property type="entry name" value="RNA_pol_sigma_r3/r4-like"/>
</dbReference>
<dbReference type="InterPro" id="IPR013249">
    <property type="entry name" value="RNA_pol_sigma70_r4_t2"/>
</dbReference>
<sequence length="169" mass="19190">MLSEGESAFVALHRDTYPRIFRFVRRRVDDPQVAEELAADVFRVAWQKWDEASSVDVAWLFTVARNLLGNAYRSHRRQVALHERLRESVVTGDVAGNGYSLVDEVLDSLREKDRDILQLAYWDQLTVLEIAAVLQCRESAAKVRLHRAREAFRKLLPTGSGAVAQKLGA</sequence>
<dbReference type="Proteomes" id="UP001589702">
    <property type="component" value="Unassembled WGS sequence"/>
</dbReference>
<evidence type="ECO:0000256" key="1">
    <source>
        <dbReference type="ARBA" id="ARBA00010641"/>
    </source>
</evidence>
<evidence type="ECO:0000256" key="3">
    <source>
        <dbReference type="ARBA" id="ARBA00023082"/>
    </source>
</evidence>
<keyword evidence="5" id="KW-0804">Transcription</keyword>
<gene>
    <name evidence="8" type="ORF">ACFFP1_23695</name>
</gene>
<keyword evidence="2" id="KW-0805">Transcription regulation</keyword>
<dbReference type="InterPro" id="IPR014284">
    <property type="entry name" value="RNA_pol_sigma-70_dom"/>
</dbReference>
<dbReference type="CDD" id="cd06171">
    <property type="entry name" value="Sigma70_r4"/>
    <property type="match status" value="1"/>
</dbReference>
<accession>A0ABV5Y656</accession>
<dbReference type="PANTHER" id="PTHR43133">
    <property type="entry name" value="RNA POLYMERASE ECF-TYPE SIGMA FACTO"/>
    <property type="match status" value="1"/>
</dbReference>
<keyword evidence="4" id="KW-0238">DNA-binding</keyword>
<feature type="domain" description="RNA polymerase sigma-70 region 2" evidence="6">
    <location>
        <begin position="14"/>
        <end position="77"/>
    </location>
</feature>
<dbReference type="InterPro" id="IPR007627">
    <property type="entry name" value="RNA_pol_sigma70_r2"/>
</dbReference>
<dbReference type="NCBIfam" id="TIGR02937">
    <property type="entry name" value="sigma70-ECF"/>
    <property type="match status" value="1"/>
</dbReference>
<dbReference type="PANTHER" id="PTHR43133:SF8">
    <property type="entry name" value="RNA POLYMERASE SIGMA FACTOR HI_1459-RELATED"/>
    <property type="match status" value="1"/>
</dbReference>
<evidence type="ECO:0000256" key="5">
    <source>
        <dbReference type="ARBA" id="ARBA00023163"/>
    </source>
</evidence>
<reference evidence="8 9" key="1">
    <citation type="submission" date="2024-09" db="EMBL/GenBank/DDBJ databases">
        <authorList>
            <person name="Sun Q."/>
            <person name="Mori K."/>
        </authorList>
    </citation>
    <scope>NUCLEOTIDE SEQUENCE [LARGE SCALE GENOMIC DNA]</scope>
    <source>
        <strain evidence="8 9">JCM 1334</strain>
    </source>
</reference>
<proteinExistence type="inferred from homology"/>
<dbReference type="EMBL" id="JBHMBC010000043">
    <property type="protein sequence ID" value="MFB9822483.1"/>
    <property type="molecule type" value="Genomic_DNA"/>
</dbReference>
<dbReference type="Pfam" id="PF04542">
    <property type="entry name" value="Sigma70_r2"/>
    <property type="match status" value="1"/>
</dbReference>
<comment type="caution">
    <text evidence="8">The sequence shown here is derived from an EMBL/GenBank/DDBJ whole genome shotgun (WGS) entry which is preliminary data.</text>
</comment>
<dbReference type="Pfam" id="PF08281">
    <property type="entry name" value="Sigma70_r4_2"/>
    <property type="match status" value="1"/>
</dbReference>
<dbReference type="SUPFAM" id="SSF88659">
    <property type="entry name" value="Sigma3 and sigma4 domains of RNA polymerase sigma factors"/>
    <property type="match status" value="1"/>
</dbReference>
<evidence type="ECO:0000259" key="6">
    <source>
        <dbReference type="Pfam" id="PF04542"/>
    </source>
</evidence>